<dbReference type="InterPro" id="IPR050832">
    <property type="entry name" value="Bact_Acetyltransf"/>
</dbReference>
<feature type="domain" description="N-acetyltransferase" evidence="3">
    <location>
        <begin position="4"/>
        <end position="180"/>
    </location>
</feature>
<evidence type="ECO:0000256" key="2">
    <source>
        <dbReference type="ARBA" id="ARBA00023315"/>
    </source>
</evidence>
<accession>A0A561ECN3</accession>
<evidence type="ECO:0000259" key="3">
    <source>
        <dbReference type="PROSITE" id="PS51186"/>
    </source>
</evidence>
<dbReference type="Pfam" id="PF00583">
    <property type="entry name" value="Acetyltransf_1"/>
    <property type="match status" value="1"/>
</dbReference>
<keyword evidence="1 4" id="KW-0808">Transferase</keyword>
<sequence length="184" mass="19645">MSDASVRTARATDAPAVGAVQAAVWRTAFVGIVDESVLAQFEPAAFAQVWARSLRQPPSPLHRLLVATEADQIVGFAAIGPTSDPDHQQSEEDPTGEILAMGVHPDARRRGHGSRLLNAAVDTLRAGDFTTVLAWLPAEDDELRAFAAAAGLTPDGAWRDHVVGADDRTAREVRLVADLREHAD</sequence>
<gene>
    <name evidence="4" type="ORF">BKA23_2205</name>
</gene>
<dbReference type="PANTHER" id="PTHR43877">
    <property type="entry name" value="AMINOALKYLPHOSPHONATE N-ACETYLTRANSFERASE-RELATED-RELATED"/>
    <property type="match status" value="1"/>
</dbReference>
<dbReference type="InterPro" id="IPR016181">
    <property type="entry name" value="Acyl_CoA_acyltransferase"/>
</dbReference>
<dbReference type="PROSITE" id="PS51186">
    <property type="entry name" value="GNAT"/>
    <property type="match status" value="1"/>
</dbReference>
<keyword evidence="5" id="KW-1185">Reference proteome</keyword>
<dbReference type="Proteomes" id="UP000318297">
    <property type="component" value="Unassembled WGS sequence"/>
</dbReference>
<dbReference type="RefSeq" id="WP_246104576.1">
    <property type="nucleotide sequence ID" value="NZ_VIVQ01000001.1"/>
</dbReference>
<dbReference type="GO" id="GO:0016747">
    <property type="term" value="F:acyltransferase activity, transferring groups other than amino-acyl groups"/>
    <property type="evidence" value="ECO:0007669"/>
    <property type="project" value="InterPro"/>
</dbReference>
<dbReference type="AlphaFoldDB" id="A0A561ECN3"/>
<dbReference type="SUPFAM" id="SSF55729">
    <property type="entry name" value="Acyl-CoA N-acyltransferases (Nat)"/>
    <property type="match status" value="1"/>
</dbReference>
<name>A0A561ECN3_9MICO</name>
<dbReference type="CDD" id="cd04301">
    <property type="entry name" value="NAT_SF"/>
    <property type="match status" value="1"/>
</dbReference>
<evidence type="ECO:0000313" key="4">
    <source>
        <dbReference type="EMBL" id="TWE13375.1"/>
    </source>
</evidence>
<dbReference type="Gene3D" id="3.40.630.30">
    <property type="match status" value="1"/>
</dbReference>
<proteinExistence type="predicted"/>
<evidence type="ECO:0000256" key="1">
    <source>
        <dbReference type="ARBA" id="ARBA00022679"/>
    </source>
</evidence>
<comment type="caution">
    <text evidence="4">The sequence shown here is derived from an EMBL/GenBank/DDBJ whole genome shotgun (WGS) entry which is preliminary data.</text>
</comment>
<reference evidence="4 5" key="1">
    <citation type="submission" date="2019-06" db="EMBL/GenBank/DDBJ databases">
        <title>Sequencing the genomes of 1000 actinobacteria strains.</title>
        <authorList>
            <person name="Klenk H.-P."/>
        </authorList>
    </citation>
    <scope>NUCLEOTIDE SEQUENCE [LARGE SCALE GENOMIC DNA]</scope>
    <source>
        <strain evidence="4 5">DSM 19560</strain>
    </source>
</reference>
<protein>
    <submittedName>
        <fullName evidence="4">Acetyltransferase (GNAT) family protein</fullName>
    </submittedName>
</protein>
<dbReference type="EMBL" id="VIVQ01000001">
    <property type="protein sequence ID" value="TWE13375.1"/>
    <property type="molecule type" value="Genomic_DNA"/>
</dbReference>
<keyword evidence="2" id="KW-0012">Acyltransferase</keyword>
<evidence type="ECO:0000313" key="5">
    <source>
        <dbReference type="Proteomes" id="UP000318297"/>
    </source>
</evidence>
<dbReference type="InterPro" id="IPR000182">
    <property type="entry name" value="GNAT_dom"/>
</dbReference>
<organism evidence="4 5">
    <name type="scientific">Rudaeicoccus suwonensis</name>
    <dbReference type="NCBI Taxonomy" id="657409"/>
    <lineage>
        <taxon>Bacteria</taxon>
        <taxon>Bacillati</taxon>
        <taxon>Actinomycetota</taxon>
        <taxon>Actinomycetes</taxon>
        <taxon>Micrococcales</taxon>
        <taxon>Dermacoccaceae</taxon>
        <taxon>Rudaeicoccus</taxon>
    </lineage>
</organism>